<dbReference type="Proteomes" id="UP001596328">
    <property type="component" value="Unassembled WGS sequence"/>
</dbReference>
<evidence type="ECO:0000313" key="2">
    <source>
        <dbReference type="Proteomes" id="UP001596328"/>
    </source>
</evidence>
<gene>
    <name evidence="1" type="ORF">ACFQE1_22030</name>
</gene>
<comment type="caution">
    <text evidence="1">The sequence shown here is derived from an EMBL/GenBank/DDBJ whole genome shotgun (WGS) entry which is preliminary data.</text>
</comment>
<feature type="non-terminal residue" evidence="1">
    <location>
        <position position="35"/>
    </location>
</feature>
<dbReference type="EMBL" id="JBHSWU010001590">
    <property type="protein sequence ID" value="MFC6727008.1"/>
    <property type="molecule type" value="Genomic_DNA"/>
</dbReference>
<organism evidence="1 2">
    <name type="scientific">Halobium palmae</name>
    <dbReference type="NCBI Taxonomy" id="1776492"/>
    <lineage>
        <taxon>Archaea</taxon>
        <taxon>Methanobacteriati</taxon>
        <taxon>Methanobacteriota</taxon>
        <taxon>Stenosarchaea group</taxon>
        <taxon>Halobacteria</taxon>
        <taxon>Halobacteriales</taxon>
        <taxon>Haloferacaceae</taxon>
        <taxon>Halobium</taxon>
    </lineage>
</organism>
<reference evidence="1 2" key="1">
    <citation type="journal article" date="2019" name="Int. J. Syst. Evol. Microbiol.">
        <title>The Global Catalogue of Microorganisms (GCM) 10K type strain sequencing project: providing services to taxonomists for standard genome sequencing and annotation.</title>
        <authorList>
            <consortium name="The Broad Institute Genomics Platform"/>
            <consortium name="The Broad Institute Genome Sequencing Center for Infectious Disease"/>
            <person name="Wu L."/>
            <person name="Ma J."/>
        </authorList>
    </citation>
    <scope>NUCLEOTIDE SEQUENCE [LARGE SCALE GENOMIC DNA]</scope>
    <source>
        <strain evidence="1 2">NBRC 111368</strain>
    </source>
</reference>
<proteinExistence type="predicted"/>
<keyword evidence="2" id="KW-1185">Reference proteome</keyword>
<accession>A0ABD5S777</accession>
<dbReference type="AlphaFoldDB" id="A0ABD5S777"/>
<keyword evidence="1" id="KW-0378">Hydrolase</keyword>
<dbReference type="GO" id="GO:0016787">
    <property type="term" value="F:hydrolase activity"/>
    <property type="evidence" value="ECO:0007669"/>
    <property type="project" value="UniProtKB-KW"/>
</dbReference>
<dbReference type="SUPFAM" id="SSF52402">
    <property type="entry name" value="Adenine nucleotide alpha hydrolases-like"/>
    <property type="match status" value="1"/>
</dbReference>
<name>A0ABD5S777_9EURY</name>
<evidence type="ECO:0000313" key="1">
    <source>
        <dbReference type="EMBL" id="MFC6727008.1"/>
    </source>
</evidence>
<sequence>MTQDLAAKADAARDALADCDGVLVAFSGGVDSSVV</sequence>
<protein>
    <submittedName>
        <fullName evidence="1">Alpha hydrolase</fullName>
    </submittedName>
</protein>